<dbReference type="EMBL" id="JAAPAO010003009">
    <property type="protein sequence ID" value="KAF4646917.1"/>
    <property type="molecule type" value="Genomic_DNA"/>
</dbReference>
<evidence type="ECO:0000313" key="1">
    <source>
        <dbReference type="EMBL" id="KAF4646917.1"/>
    </source>
</evidence>
<organism evidence="1 2">
    <name type="scientific">Perkinsus chesapeaki</name>
    <name type="common">Clam parasite</name>
    <name type="synonym">Perkinsus andrewsi</name>
    <dbReference type="NCBI Taxonomy" id="330153"/>
    <lineage>
        <taxon>Eukaryota</taxon>
        <taxon>Sar</taxon>
        <taxon>Alveolata</taxon>
        <taxon>Perkinsozoa</taxon>
        <taxon>Perkinsea</taxon>
        <taxon>Perkinsida</taxon>
        <taxon>Perkinsidae</taxon>
        <taxon>Perkinsus</taxon>
    </lineage>
</organism>
<dbReference type="AlphaFoldDB" id="A0A7J6KIG9"/>
<gene>
    <name evidence="1" type="ORF">FOL47_005469</name>
</gene>
<comment type="caution">
    <text evidence="1">The sequence shown here is derived from an EMBL/GenBank/DDBJ whole genome shotgun (WGS) entry which is preliminary data.</text>
</comment>
<dbReference type="OrthoDB" id="2688370at2759"/>
<protein>
    <recommendedName>
        <fullName evidence="3">Reverse transcriptase domain-containing protein</fullName>
    </recommendedName>
</protein>
<evidence type="ECO:0008006" key="3">
    <source>
        <dbReference type="Google" id="ProtNLM"/>
    </source>
</evidence>
<accession>A0A7J6KIG9</accession>
<evidence type="ECO:0000313" key="2">
    <source>
        <dbReference type="Proteomes" id="UP000591131"/>
    </source>
</evidence>
<feature type="non-terminal residue" evidence="1">
    <location>
        <position position="200"/>
    </location>
</feature>
<sequence length="200" mass="23100">ILQKLIDEEVRKDWMMEVEDLAHGFRPARMALIPKKSFEAFKGSFEDMKASELKKYFRIVEDYRRSSTNDRVEMHETNTVPGYSSLSEMLTGLRGLSRKYDLEYTLFESDVESAYRILPISAEEQHCVGVQIGNRKFVHKRVPMGLRSSAYLWSREYSSLHRALRVLMWLAANAGLCLLDDNFWAIPKCIKGEAAAILLL</sequence>
<keyword evidence="2" id="KW-1185">Reference proteome</keyword>
<proteinExistence type="predicted"/>
<dbReference type="Proteomes" id="UP000591131">
    <property type="component" value="Unassembled WGS sequence"/>
</dbReference>
<reference evidence="1 2" key="1">
    <citation type="submission" date="2020-04" db="EMBL/GenBank/DDBJ databases">
        <title>Perkinsus chesapeaki whole genome sequence.</title>
        <authorList>
            <person name="Bogema D.R."/>
        </authorList>
    </citation>
    <scope>NUCLEOTIDE SEQUENCE [LARGE SCALE GENOMIC DNA]</scope>
    <source>
        <strain evidence="1">ATCC PRA-425</strain>
    </source>
</reference>
<name>A0A7J6KIG9_PERCH</name>
<feature type="non-terminal residue" evidence="1">
    <location>
        <position position="1"/>
    </location>
</feature>